<dbReference type="EMBL" id="CP121308">
    <property type="protein sequence ID" value="WFP89089.1"/>
    <property type="molecule type" value="Genomic_DNA"/>
</dbReference>
<organism evidence="1 2">
    <name type="scientific">Ensifer adhaerens</name>
    <name type="common">Sinorhizobium morelense</name>
    <dbReference type="NCBI Taxonomy" id="106592"/>
    <lineage>
        <taxon>Bacteria</taxon>
        <taxon>Pseudomonadati</taxon>
        <taxon>Pseudomonadota</taxon>
        <taxon>Alphaproteobacteria</taxon>
        <taxon>Hyphomicrobiales</taxon>
        <taxon>Rhizobiaceae</taxon>
        <taxon>Sinorhizobium/Ensifer group</taxon>
        <taxon>Ensifer</taxon>
    </lineage>
</organism>
<sequence length="125" mass="13928">MIMVGLLPERRSERSKFLLGHRPVEHNQVLAEASLTRARSFSLCLSKPVTTARKFLSADEAFDEVAIATEEGAEGRASFVDGNDAAGLIERGKGRRLFAGKSLREYLGQRYGQWRGSSWGRMHFA</sequence>
<dbReference type="Proteomes" id="UP001214094">
    <property type="component" value="Chromosome"/>
</dbReference>
<accession>A0ABY8HAI9</accession>
<gene>
    <name evidence="1" type="ORF">P4B07_10915</name>
</gene>
<dbReference type="GeneID" id="29517615"/>
<evidence type="ECO:0000313" key="2">
    <source>
        <dbReference type="Proteomes" id="UP001214094"/>
    </source>
</evidence>
<dbReference type="RefSeq" id="WP_143106221.1">
    <property type="nucleotide sequence ID" value="NZ_CP015880.1"/>
</dbReference>
<reference evidence="1 2" key="1">
    <citation type="submission" date="2023-03" db="EMBL/GenBank/DDBJ databases">
        <title>Comparative genome and transcriptome analysis combination mining strategies for increasing vitamin B12 production of Ensifer adhaerens strain.</title>
        <authorList>
            <person name="Yongheng L."/>
        </authorList>
    </citation>
    <scope>NUCLEOTIDE SEQUENCE [LARGE SCALE GENOMIC DNA]</scope>
    <source>
        <strain evidence="1 2">Casida A-T305</strain>
    </source>
</reference>
<evidence type="ECO:0000313" key="1">
    <source>
        <dbReference type="EMBL" id="WFP89089.1"/>
    </source>
</evidence>
<keyword evidence="2" id="KW-1185">Reference proteome</keyword>
<protein>
    <submittedName>
        <fullName evidence="1">Uncharacterized protein</fullName>
    </submittedName>
</protein>
<name>A0ABY8HAI9_ENSAD</name>
<proteinExistence type="predicted"/>